<gene>
    <name evidence="8" type="ORF">CTEN0397_LOCUS7133</name>
</gene>
<dbReference type="GO" id="GO:0005762">
    <property type="term" value="C:mitochondrial large ribosomal subunit"/>
    <property type="evidence" value="ECO:0007669"/>
    <property type="project" value="TreeGrafter"/>
</dbReference>
<keyword evidence="4" id="KW-0496">Mitochondrion</keyword>
<reference evidence="8" key="1">
    <citation type="submission" date="2021-01" db="EMBL/GenBank/DDBJ databases">
        <authorList>
            <person name="Corre E."/>
            <person name="Pelletier E."/>
            <person name="Niang G."/>
            <person name="Scheremetjew M."/>
            <person name="Finn R."/>
            <person name="Kale V."/>
            <person name="Holt S."/>
            <person name="Cochrane G."/>
            <person name="Meng A."/>
            <person name="Brown T."/>
            <person name="Cohen L."/>
        </authorList>
    </citation>
    <scope>NUCLEOTIDE SEQUENCE</scope>
    <source>
        <strain evidence="8">ECT3854</strain>
    </source>
</reference>
<evidence type="ECO:0000256" key="4">
    <source>
        <dbReference type="ARBA" id="ARBA00023128"/>
    </source>
</evidence>
<feature type="domain" description="Ribosomal protein/NADH dehydrogenase" evidence="7">
    <location>
        <begin position="18"/>
        <end position="92"/>
    </location>
</feature>
<keyword evidence="3" id="KW-0689">Ribosomal protein</keyword>
<evidence type="ECO:0000256" key="1">
    <source>
        <dbReference type="ARBA" id="ARBA00004173"/>
    </source>
</evidence>
<dbReference type="Pfam" id="PF05047">
    <property type="entry name" value="L51_S25_CI-B8"/>
    <property type="match status" value="1"/>
</dbReference>
<dbReference type="GO" id="GO:0003735">
    <property type="term" value="F:structural constituent of ribosome"/>
    <property type="evidence" value="ECO:0007669"/>
    <property type="project" value="InterPro"/>
</dbReference>
<name>A0A7S1GKP3_CYCTE</name>
<keyword evidence="5" id="KW-0687">Ribonucleoprotein</keyword>
<organism evidence="8">
    <name type="scientific">Cyclophora tenuis</name>
    <name type="common">Marine diatom</name>
    <dbReference type="NCBI Taxonomy" id="216820"/>
    <lineage>
        <taxon>Eukaryota</taxon>
        <taxon>Sar</taxon>
        <taxon>Stramenopiles</taxon>
        <taxon>Ochrophyta</taxon>
        <taxon>Bacillariophyta</taxon>
        <taxon>Fragilariophyceae</taxon>
        <taxon>Fragilariophycidae</taxon>
        <taxon>Cyclophorales</taxon>
        <taxon>Cyclophoraceae</taxon>
        <taxon>Cyclophora</taxon>
    </lineage>
</organism>
<dbReference type="SUPFAM" id="SSF52833">
    <property type="entry name" value="Thioredoxin-like"/>
    <property type="match status" value="1"/>
</dbReference>
<dbReference type="InterPro" id="IPR039927">
    <property type="entry name" value="Ribosomal_mL43"/>
</dbReference>
<dbReference type="GO" id="GO:0032543">
    <property type="term" value="P:mitochondrial translation"/>
    <property type="evidence" value="ECO:0007669"/>
    <property type="project" value="InterPro"/>
</dbReference>
<evidence type="ECO:0000256" key="6">
    <source>
        <dbReference type="ARBA" id="ARBA00035188"/>
    </source>
</evidence>
<dbReference type="PANTHER" id="PTHR21396">
    <property type="entry name" value="39S RIBOSOMAL PROTEIN L43"/>
    <property type="match status" value="1"/>
</dbReference>
<sequence length="134" mass="15284">MATRGVYQLARLRLVYCEHGGSSRTIRDYISSGRIVQWAKDHPHVEVEVHVRNGKHPLIEGEYLTGQPKQITVKNQTMERIQQVVDMLHNSSGRKIKKLKRTVVTQTPSVQGVWTPMLDLQNTKFTVGIEQGHT</sequence>
<dbReference type="InterPro" id="IPR036249">
    <property type="entry name" value="Thioredoxin-like_sf"/>
</dbReference>
<evidence type="ECO:0000313" key="8">
    <source>
        <dbReference type="EMBL" id="CAD8936099.1"/>
    </source>
</evidence>
<comment type="similarity">
    <text evidence="2">Belongs to the mitochondrion-specific ribosomal protein mL43 family.</text>
</comment>
<evidence type="ECO:0000259" key="7">
    <source>
        <dbReference type="SMART" id="SM00916"/>
    </source>
</evidence>
<comment type="subcellular location">
    <subcellularLocation>
        <location evidence="1">Mitochondrion</location>
    </subcellularLocation>
</comment>
<evidence type="ECO:0000256" key="5">
    <source>
        <dbReference type="ARBA" id="ARBA00023274"/>
    </source>
</evidence>
<accession>A0A7S1GKP3</accession>
<dbReference type="PANTHER" id="PTHR21396:SF2">
    <property type="entry name" value="LARGE RIBOSOMAL SUBUNIT PROTEIN ML43"/>
    <property type="match status" value="1"/>
</dbReference>
<dbReference type="Gene3D" id="3.40.30.10">
    <property type="entry name" value="Glutaredoxin"/>
    <property type="match status" value="1"/>
</dbReference>
<dbReference type="EMBL" id="HBFW01011075">
    <property type="protein sequence ID" value="CAD8936099.1"/>
    <property type="molecule type" value="Transcribed_RNA"/>
</dbReference>
<dbReference type="InterPro" id="IPR007741">
    <property type="entry name" value="Ribosomal_mL43/mS25/NADH_DH"/>
</dbReference>
<proteinExistence type="inferred from homology"/>
<evidence type="ECO:0000256" key="2">
    <source>
        <dbReference type="ARBA" id="ARBA00006073"/>
    </source>
</evidence>
<dbReference type="SMART" id="SM00916">
    <property type="entry name" value="L51_S25_CI-B8"/>
    <property type="match status" value="1"/>
</dbReference>
<protein>
    <recommendedName>
        <fullName evidence="6">Large ribosomal subunit protein mL43</fullName>
    </recommendedName>
</protein>
<dbReference type="AlphaFoldDB" id="A0A7S1GKP3"/>
<evidence type="ECO:0000256" key="3">
    <source>
        <dbReference type="ARBA" id="ARBA00022980"/>
    </source>
</evidence>